<proteinExistence type="predicted"/>
<reference evidence="4 7" key="2">
    <citation type="submission" date="2018-02" db="EMBL/GenBank/DDBJ databases">
        <title>Acetobacter orientalis genome.</title>
        <authorList>
            <person name="Nakashima N."/>
            <person name="Tamura T."/>
        </authorList>
    </citation>
    <scope>NUCLEOTIDE SEQUENCE [LARGE SCALE GENOMIC DNA]</scope>
    <source>
        <strain evidence="4 7">FAN1</strain>
    </source>
</reference>
<dbReference type="PROSITE" id="PS00092">
    <property type="entry name" value="N6_MTASE"/>
    <property type="match status" value="1"/>
</dbReference>
<organism evidence="4 7">
    <name type="scientific">Acetobacter orientalis</name>
    <dbReference type="NCBI Taxonomy" id="146474"/>
    <lineage>
        <taxon>Bacteria</taxon>
        <taxon>Pseudomonadati</taxon>
        <taxon>Pseudomonadota</taxon>
        <taxon>Alphaproteobacteria</taxon>
        <taxon>Acetobacterales</taxon>
        <taxon>Acetobacteraceae</taxon>
        <taxon>Acetobacter</taxon>
    </lineage>
</organism>
<dbReference type="RefSeq" id="WP_048841650.1">
    <property type="nucleotide sequence ID" value="NZ_BAMX01000024.1"/>
</dbReference>
<evidence type="ECO:0000313" key="7">
    <source>
        <dbReference type="Proteomes" id="UP000270034"/>
    </source>
</evidence>
<evidence type="ECO:0000313" key="4">
    <source>
        <dbReference type="EMBL" id="BBC78461.1"/>
    </source>
</evidence>
<keyword evidence="6" id="KW-1185">Reference proteome</keyword>
<name>A0A2Z5ZD65_9PROT</name>
<evidence type="ECO:0000256" key="2">
    <source>
        <dbReference type="ARBA" id="ARBA00022691"/>
    </source>
</evidence>
<dbReference type="InterPro" id="IPR050210">
    <property type="entry name" value="tRNA_Adenine-N(6)_MTase"/>
</dbReference>
<dbReference type="Pfam" id="PF05175">
    <property type="entry name" value="MTS"/>
    <property type="match status" value="1"/>
</dbReference>
<dbReference type="InterPro" id="IPR002052">
    <property type="entry name" value="DNA_methylase_N6_adenine_CS"/>
</dbReference>
<accession>A0A2Z5ZD65</accession>
<keyword evidence="2" id="KW-0949">S-adenosyl-L-methionine</keyword>
<dbReference type="Gene3D" id="3.40.50.150">
    <property type="entry name" value="Vaccinia Virus protein VP39"/>
    <property type="match status" value="1"/>
</dbReference>
<evidence type="ECO:0000259" key="3">
    <source>
        <dbReference type="Pfam" id="PF05175"/>
    </source>
</evidence>
<dbReference type="InterPro" id="IPR007848">
    <property type="entry name" value="Small_mtfrase_dom"/>
</dbReference>
<dbReference type="CDD" id="cd02440">
    <property type="entry name" value="AdoMet_MTases"/>
    <property type="match status" value="1"/>
</dbReference>
<protein>
    <submittedName>
        <fullName evidence="4">Methyltransferase</fullName>
    </submittedName>
</protein>
<dbReference type="EMBL" id="AP018515">
    <property type="protein sequence ID" value="BBC78461.1"/>
    <property type="molecule type" value="Genomic_DNA"/>
</dbReference>
<dbReference type="GO" id="GO:0032259">
    <property type="term" value="P:methylation"/>
    <property type="evidence" value="ECO:0007669"/>
    <property type="project" value="UniProtKB-KW"/>
</dbReference>
<dbReference type="GO" id="GO:0003676">
    <property type="term" value="F:nucleic acid binding"/>
    <property type="evidence" value="ECO:0007669"/>
    <property type="project" value="InterPro"/>
</dbReference>
<dbReference type="AlphaFoldDB" id="A0A2Z5ZD65"/>
<keyword evidence="1 4" id="KW-0489">Methyltransferase</keyword>
<sequence length="267" mass="28875">MSALPPLSSGTLMAGKILYDQFISGNRTGLEPVLMAACVPARPGQRVAEIGCGAGAGLLCLSQRITGLNLWGIEADSPSAALAQHNLDANGRTGVTLLNVYFPQSLPPDLPYGRFDHCFANPPWHPTLGTASPHTRRDLARRAQPDTLEAWVKGCTRLLRYKGSLTLILPATLLAEACGALTHHNFGDITLCPLWPKTGREARLIIVQARYCVRSPARILPGLILHEADGSFTPQSRLILKEGHALTLTATQPTRTPRPYQPQATQR</sequence>
<dbReference type="PANTHER" id="PTHR47739">
    <property type="entry name" value="TRNA1(VAL) (ADENINE(37)-N6)-METHYLTRANSFERASE"/>
    <property type="match status" value="1"/>
</dbReference>
<dbReference type="KEGG" id="aot:AcetOri_orf00176"/>
<dbReference type="SUPFAM" id="SSF53335">
    <property type="entry name" value="S-adenosyl-L-methionine-dependent methyltransferases"/>
    <property type="match status" value="1"/>
</dbReference>
<evidence type="ECO:0000256" key="1">
    <source>
        <dbReference type="ARBA" id="ARBA00022603"/>
    </source>
</evidence>
<dbReference type="Proteomes" id="UP000270034">
    <property type="component" value="Chromosome"/>
</dbReference>
<dbReference type="GeneID" id="76204748"/>
<evidence type="ECO:0000313" key="5">
    <source>
        <dbReference type="EMBL" id="GAN66608.1"/>
    </source>
</evidence>
<keyword evidence="4" id="KW-0808">Transferase</keyword>
<reference evidence="5 6" key="1">
    <citation type="submission" date="2012-11" db="EMBL/GenBank/DDBJ databases">
        <title>Whole genome sequence of Acetobacter orientalis 21F-2.</title>
        <authorList>
            <person name="Azuma Y."/>
            <person name="Higashiura N."/>
            <person name="Hirakawa H."/>
            <person name="Matsushita K."/>
        </authorList>
    </citation>
    <scope>NUCLEOTIDE SEQUENCE [LARGE SCALE GENOMIC DNA]</scope>
    <source>
        <strain evidence="5 6">21F-2</strain>
    </source>
</reference>
<accession>A0A0D6NLX9</accession>
<dbReference type="PANTHER" id="PTHR47739:SF1">
    <property type="entry name" value="TRNA1(VAL) (ADENINE(37)-N6)-METHYLTRANSFERASE"/>
    <property type="match status" value="1"/>
</dbReference>
<evidence type="ECO:0000313" key="6">
    <source>
        <dbReference type="Proteomes" id="UP000032670"/>
    </source>
</evidence>
<dbReference type="InterPro" id="IPR029063">
    <property type="entry name" value="SAM-dependent_MTases_sf"/>
</dbReference>
<feature type="domain" description="Methyltransferase small" evidence="3">
    <location>
        <begin position="34"/>
        <end position="131"/>
    </location>
</feature>
<dbReference type="GO" id="GO:0008757">
    <property type="term" value="F:S-adenosylmethionine-dependent methyltransferase activity"/>
    <property type="evidence" value="ECO:0007669"/>
    <property type="project" value="UniProtKB-ARBA"/>
</dbReference>
<gene>
    <name evidence="5" type="ORF">Abor_024_052</name>
    <name evidence="4" type="ORF">AcetOrient_orf00176</name>
</gene>
<dbReference type="STRING" id="1231341.Abor_024_052"/>
<dbReference type="Proteomes" id="UP000032670">
    <property type="component" value="Unassembled WGS sequence"/>
</dbReference>
<dbReference type="EMBL" id="BAMX01000024">
    <property type="protein sequence ID" value="GAN66608.1"/>
    <property type="molecule type" value="Genomic_DNA"/>
</dbReference>
<dbReference type="GO" id="GO:0008170">
    <property type="term" value="F:N-methyltransferase activity"/>
    <property type="evidence" value="ECO:0007669"/>
    <property type="project" value="UniProtKB-ARBA"/>
</dbReference>